<evidence type="ECO:0000313" key="3">
    <source>
        <dbReference type="EMBL" id="QIS05592.1"/>
    </source>
</evidence>
<dbReference type="AlphaFoldDB" id="A0A6G9XXC9"/>
<evidence type="ECO:0000256" key="1">
    <source>
        <dbReference type="SAM" id="MobiDB-lite"/>
    </source>
</evidence>
<sequence>MRYVKVNWHHDFDEEPITYFHEVGDDNYETAESSSTATGTENGQTTTTKQLPRD</sequence>
<proteinExistence type="predicted"/>
<dbReference type="InterPro" id="IPR049248">
    <property type="entry name" value="DUF6881"/>
</dbReference>
<feature type="domain" description="DUF6881" evidence="2">
    <location>
        <begin position="2"/>
        <end position="30"/>
    </location>
</feature>
<name>A0A6G9XXC9_NOCBR</name>
<dbReference type="RefSeq" id="WP_167464662.1">
    <property type="nucleotide sequence ID" value="NZ_CP046171.1"/>
</dbReference>
<evidence type="ECO:0000313" key="4">
    <source>
        <dbReference type="Proteomes" id="UP000501705"/>
    </source>
</evidence>
<reference evidence="3 4" key="1">
    <citation type="journal article" date="2019" name="ACS Chem. Biol.">
        <title>Identification and Mobilization of a Cryptic Antibiotic Biosynthesis Gene Locus from a Human-Pathogenic Nocardia Isolate.</title>
        <authorList>
            <person name="Herisse M."/>
            <person name="Ishida K."/>
            <person name="Porter J.L."/>
            <person name="Howden B."/>
            <person name="Hertweck C."/>
            <person name="Stinear T.P."/>
            <person name="Pidot S.J."/>
        </authorList>
    </citation>
    <scope>NUCLEOTIDE SEQUENCE [LARGE SCALE GENOMIC DNA]</scope>
    <source>
        <strain evidence="3 4">AUSMDU00024985</strain>
    </source>
</reference>
<protein>
    <recommendedName>
        <fullName evidence="2">DUF6881 domain-containing protein</fullName>
    </recommendedName>
</protein>
<feature type="compositionally biased region" description="Low complexity" evidence="1">
    <location>
        <begin position="30"/>
        <end position="48"/>
    </location>
</feature>
<accession>A0A6G9XXC9</accession>
<feature type="region of interest" description="Disordered" evidence="1">
    <location>
        <begin position="24"/>
        <end position="54"/>
    </location>
</feature>
<dbReference type="Pfam" id="PF21812">
    <property type="entry name" value="DUF6881"/>
    <property type="match status" value="1"/>
</dbReference>
<organism evidence="3 4">
    <name type="scientific">Nocardia brasiliensis</name>
    <dbReference type="NCBI Taxonomy" id="37326"/>
    <lineage>
        <taxon>Bacteria</taxon>
        <taxon>Bacillati</taxon>
        <taxon>Actinomycetota</taxon>
        <taxon>Actinomycetes</taxon>
        <taxon>Mycobacteriales</taxon>
        <taxon>Nocardiaceae</taxon>
        <taxon>Nocardia</taxon>
    </lineage>
</organism>
<dbReference type="EMBL" id="CP046171">
    <property type="protein sequence ID" value="QIS05592.1"/>
    <property type="molecule type" value="Genomic_DNA"/>
</dbReference>
<dbReference type="Proteomes" id="UP000501705">
    <property type="component" value="Chromosome"/>
</dbReference>
<evidence type="ECO:0000259" key="2">
    <source>
        <dbReference type="Pfam" id="PF21812"/>
    </source>
</evidence>
<gene>
    <name evidence="3" type="ORF">F5X71_27705</name>
</gene>